<dbReference type="EMBL" id="LN890280">
    <property type="protein sequence ID" value="CUR52354.1"/>
    <property type="molecule type" value="Genomic_DNA"/>
</dbReference>
<gene>
    <name evidence="1" type="ORF">NDEV_1592</name>
</gene>
<accession>A0A128A4S1</accession>
<evidence type="ECO:0008006" key="3">
    <source>
        <dbReference type="Google" id="ProtNLM"/>
    </source>
</evidence>
<dbReference type="InterPro" id="IPR015943">
    <property type="entry name" value="WD40/YVTN_repeat-like_dom_sf"/>
</dbReference>
<dbReference type="AlphaFoldDB" id="A0A128A4S1"/>
<dbReference type="InterPro" id="IPR051344">
    <property type="entry name" value="Vgb"/>
</dbReference>
<dbReference type="Proteomes" id="UP000196239">
    <property type="component" value="Chromosome 1"/>
</dbReference>
<name>A0A128A4S1_9ARCH</name>
<keyword evidence="2" id="KW-1185">Reference proteome</keyword>
<dbReference type="PANTHER" id="PTHR40274">
    <property type="entry name" value="VIRGINIAMYCIN B LYASE"/>
    <property type="match status" value="1"/>
</dbReference>
<protein>
    <recommendedName>
        <fullName evidence="3">Lyase</fullName>
    </recommendedName>
</protein>
<dbReference type="SUPFAM" id="SSF101898">
    <property type="entry name" value="NHL repeat"/>
    <property type="match status" value="1"/>
</dbReference>
<evidence type="ECO:0000313" key="2">
    <source>
        <dbReference type="Proteomes" id="UP000196239"/>
    </source>
</evidence>
<dbReference type="Gene3D" id="2.130.10.10">
    <property type="entry name" value="YVTN repeat-like/Quinoprotein amine dehydrogenase"/>
    <property type="match status" value="1"/>
</dbReference>
<dbReference type="Pfam" id="PF24684">
    <property type="entry name" value="Vgb_lyase"/>
    <property type="match status" value="1"/>
</dbReference>
<sequence length="516" mass="56657">MNKNTKKILALAFMAIFIVSTVSVAFLGGGRVATQTQKPTDTTITGTPADNYPDAKRATFCETGPAQSTKYITEFKIPTACTQPLAIMADSTGAVWFTESNTGNLGKFDLTTKSFQEFTNAQWQKGEKSMMWGLGTAQDGNIWITDSQHNLVWKFNPVDKSYQRFAFPKSDTSEGSFPQMLLIDGKNAYINDFTGRKIGVFTTDHIGPDLGMTSIPSPGNYNFTSSMVTDSAGKIWYTIWIYQQGGSLVSYDQKTGNFTQYSLPQDIQAPNGITIDTSGKLWIMDTASSYFFDFDPASKKFTKHTTSPPPISSYGNASGLIKTPISRPYWNHFDDKGRLWFNEQVANSLGVYDPASQSLVEYVIPSKNPNWSDCGVGQDCGVAQLLDFTVDHNKVWFTEWVENNIGVLDSSVALPISVTSSDDSIIVHHGQNVTVSLDISPQEQLSEPVSIITSNIVGPQTLTIKPQQTLVTVGTPQTVKVTISVDNFAMPGTYQVLAGARYQDVTVSKYINVTIE</sequence>
<dbReference type="KEGG" id="ndv:NDEV_1592"/>
<dbReference type="PANTHER" id="PTHR40274:SF3">
    <property type="entry name" value="VIRGINIAMYCIN B LYASE"/>
    <property type="match status" value="1"/>
</dbReference>
<reference evidence="2" key="1">
    <citation type="submission" date="2015-10" db="EMBL/GenBank/DDBJ databases">
        <authorList>
            <person name="Lehtovirta-Morley L.E."/>
            <person name="Vieille C."/>
        </authorList>
    </citation>
    <scope>NUCLEOTIDE SEQUENCE [LARGE SCALE GENOMIC DNA]</scope>
</reference>
<organism evidence="1 2">
    <name type="scientific">Nitrosotalea devaniterrae</name>
    <dbReference type="NCBI Taxonomy" id="1078905"/>
    <lineage>
        <taxon>Archaea</taxon>
        <taxon>Nitrososphaerota</taxon>
        <taxon>Nitrososphaeria</taxon>
        <taxon>Nitrosotaleales</taxon>
        <taxon>Nitrosotaleaceae</taxon>
        <taxon>Nitrosotalea</taxon>
    </lineage>
</organism>
<evidence type="ECO:0000313" key="1">
    <source>
        <dbReference type="EMBL" id="CUR52354.1"/>
    </source>
</evidence>
<proteinExistence type="predicted"/>